<accession>A0A6L2J793</accession>
<name>A0A6L2J793_TANCI</name>
<dbReference type="AlphaFoldDB" id="A0A6L2J793"/>
<reference evidence="1" key="1">
    <citation type="journal article" date="2019" name="Sci. Rep.">
        <title>Draft genome of Tanacetum cinerariifolium, the natural source of mosquito coil.</title>
        <authorList>
            <person name="Yamashiro T."/>
            <person name="Shiraishi A."/>
            <person name="Satake H."/>
            <person name="Nakayama K."/>
        </authorList>
    </citation>
    <scope>NUCLEOTIDE SEQUENCE</scope>
</reference>
<sequence>MEDPNITMEEYIRLEEEKAHRHGKVYNCETATYVTLSCEPTVRPLNDNKINFRIPFDESNDEDYTEEFQRISLTWFRNCTSRSHYRSVSKADNMSLSYDRFNNDVSFEKELVHQRLQKTLTYVLELSSCIYLDDRARDNTVKSESDSYYLSDLSRQFVYWTEIDIQLTQA</sequence>
<organism evidence="1">
    <name type="scientific">Tanacetum cinerariifolium</name>
    <name type="common">Dalmatian daisy</name>
    <name type="synonym">Chrysanthemum cinerariifolium</name>
    <dbReference type="NCBI Taxonomy" id="118510"/>
    <lineage>
        <taxon>Eukaryota</taxon>
        <taxon>Viridiplantae</taxon>
        <taxon>Streptophyta</taxon>
        <taxon>Embryophyta</taxon>
        <taxon>Tracheophyta</taxon>
        <taxon>Spermatophyta</taxon>
        <taxon>Magnoliopsida</taxon>
        <taxon>eudicotyledons</taxon>
        <taxon>Gunneridae</taxon>
        <taxon>Pentapetalae</taxon>
        <taxon>asterids</taxon>
        <taxon>campanulids</taxon>
        <taxon>Asterales</taxon>
        <taxon>Asteraceae</taxon>
        <taxon>Asteroideae</taxon>
        <taxon>Anthemideae</taxon>
        <taxon>Anthemidinae</taxon>
        <taxon>Tanacetum</taxon>
    </lineage>
</organism>
<proteinExistence type="predicted"/>
<gene>
    <name evidence="1" type="ORF">Tci_004891</name>
</gene>
<dbReference type="EMBL" id="BKCJ010000407">
    <property type="protein sequence ID" value="GEU32913.1"/>
    <property type="molecule type" value="Genomic_DNA"/>
</dbReference>
<comment type="caution">
    <text evidence="1">The sequence shown here is derived from an EMBL/GenBank/DDBJ whole genome shotgun (WGS) entry which is preliminary data.</text>
</comment>
<evidence type="ECO:0000313" key="1">
    <source>
        <dbReference type="EMBL" id="GEU32913.1"/>
    </source>
</evidence>
<protein>
    <submittedName>
        <fullName evidence="1">Uncharacterized protein</fullName>
    </submittedName>
</protein>